<protein>
    <submittedName>
        <fullName evidence="3">Predicted RNA-binding protein, snRNP like protein</fullName>
    </submittedName>
</protein>
<name>A0A0B6WSQ3_9BACT</name>
<feature type="coiled-coil region" evidence="1">
    <location>
        <begin position="290"/>
        <end position="331"/>
    </location>
</feature>
<dbReference type="RefSeq" id="WP_041973358.1">
    <property type="nucleotide sequence ID" value="NZ_CBXV010000001.1"/>
</dbReference>
<dbReference type="InterPro" id="IPR008532">
    <property type="entry name" value="NFACT_RNA-bd"/>
</dbReference>
<evidence type="ECO:0000313" key="4">
    <source>
        <dbReference type="Proteomes" id="UP000031518"/>
    </source>
</evidence>
<organism evidence="3 4">
    <name type="scientific">Pyrinomonas methylaliphatogenes</name>
    <dbReference type="NCBI Taxonomy" id="454194"/>
    <lineage>
        <taxon>Bacteria</taxon>
        <taxon>Pseudomonadati</taxon>
        <taxon>Acidobacteriota</taxon>
        <taxon>Blastocatellia</taxon>
        <taxon>Blastocatellales</taxon>
        <taxon>Pyrinomonadaceae</taxon>
        <taxon>Pyrinomonas</taxon>
    </lineage>
</organism>
<evidence type="ECO:0000313" key="3">
    <source>
        <dbReference type="EMBL" id="CDM64263.1"/>
    </source>
</evidence>
<accession>A0A0B6WSQ3</accession>
<reference evidence="3 4" key="1">
    <citation type="submission" date="2013-12" db="EMBL/GenBank/DDBJ databases">
        <authorList>
            <person name="Stott M."/>
        </authorList>
    </citation>
    <scope>NUCLEOTIDE SEQUENCE [LARGE SCALE GENOMIC DNA]</scope>
    <source>
        <strain evidence="3 4">K22</strain>
    </source>
</reference>
<feature type="domain" description="NFACT RNA-binding" evidence="2">
    <location>
        <begin position="361"/>
        <end position="460"/>
    </location>
</feature>
<dbReference type="Pfam" id="PF05670">
    <property type="entry name" value="NFACT-R_1"/>
    <property type="match status" value="1"/>
</dbReference>
<dbReference type="Gene3D" id="2.30.310.10">
    <property type="entry name" value="ibrinogen binding protein from staphylococcus aureus domain"/>
    <property type="match status" value="1"/>
</dbReference>
<reference evidence="3 4" key="2">
    <citation type="submission" date="2015-01" db="EMBL/GenBank/DDBJ databases">
        <title>Complete genome sequence of Pyrinomonas methylaliphatogenes type strain K22T.</title>
        <authorList>
            <person name="Lee K.C.Y."/>
            <person name="Power J.F."/>
            <person name="Dunfield P.F."/>
            <person name="Morgan X.C."/>
            <person name="Huttenhower C."/>
            <person name="Stott M.B."/>
        </authorList>
    </citation>
    <scope>NUCLEOTIDE SEQUENCE [LARGE SCALE GENOMIC DNA]</scope>
    <source>
        <strain evidence="3 4">K22</strain>
    </source>
</reference>
<dbReference type="OrthoDB" id="9766163at2"/>
<dbReference type="PANTHER" id="PTHR15239">
    <property type="entry name" value="NUCLEAR EXPORT MEDIATOR FACTOR NEMF"/>
    <property type="match status" value="1"/>
</dbReference>
<sequence length="481" mass="54041">MNEELLQALTEEISSALVGGVFGQVFQLGPTELAVDFRPGDGRYLFISVAPSAPRLYLIRRTVRELERQAIAPSPFVLSLRKRLAGAALQAVVKDEGDRIVRFRFEVRTEAEGVRERVLVAQLTGRSSNLFLLDGEEMILDSLRASPVEGQRPGEVYKPPIAVSLKRSPSPFERGEHPSLSDAADAYYRKLEAERRFDERVAKELARLRREIEKRRKLLVKLEEDRAAHGDAEEHKKIGELLLANLATAERDGRIARIRDFYAEGAPMIEVEVGEGRTLQEEAAHRFARYARAKRAAAEIAARLGSVEEELRKLESRLAELERIKEARDEGALARILPEKGREGLSRSRVAKERLPAGIRRYRSSDGYEILVGRSASENDLLTFRLGRPHDLWLHAADYPGAHVLVRNPTRGEIPHRTLVEAAQLAAAFSQARNDRKVAVNYVWRKFVAKPRNAPPGTVTLAGPRTILVEPRSDLERMAED</sequence>
<dbReference type="STRING" id="454194.PYK22_00256"/>
<dbReference type="AlphaFoldDB" id="A0A0B6WSQ3"/>
<keyword evidence="1" id="KW-0175">Coiled coil</keyword>
<proteinExistence type="predicted"/>
<dbReference type="GO" id="GO:0072344">
    <property type="term" value="P:rescue of stalled ribosome"/>
    <property type="evidence" value="ECO:0007669"/>
    <property type="project" value="TreeGrafter"/>
</dbReference>
<dbReference type="GO" id="GO:0000049">
    <property type="term" value="F:tRNA binding"/>
    <property type="evidence" value="ECO:0007669"/>
    <property type="project" value="TreeGrafter"/>
</dbReference>
<dbReference type="GO" id="GO:1990112">
    <property type="term" value="C:RQC complex"/>
    <property type="evidence" value="ECO:0007669"/>
    <property type="project" value="TreeGrafter"/>
</dbReference>
<gene>
    <name evidence="3" type="ORF">PYK22_00256</name>
</gene>
<evidence type="ECO:0000259" key="2">
    <source>
        <dbReference type="Pfam" id="PF05670"/>
    </source>
</evidence>
<dbReference type="PANTHER" id="PTHR15239:SF6">
    <property type="entry name" value="RIBOSOME QUALITY CONTROL COMPLEX SUBUNIT NEMF"/>
    <property type="match status" value="1"/>
</dbReference>
<dbReference type="EMBL" id="CBXV010000001">
    <property type="protein sequence ID" value="CDM64263.1"/>
    <property type="molecule type" value="Genomic_DNA"/>
</dbReference>
<evidence type="ECO:0000256" key="1">
    <source>
        <dbReference type="SAM" id="Coils"/>
    </source>
</evidence>
<dbReference type="GO" id="GO:0043023">
    <property type="term" value="F:ribosomal large subunit binding"/>
    <property type="evidence" value="ECO:0007669"/>
    <property type="project" value="TreeGrafter"/>
</dbReference>
<dbReference type="InterPro" id="IPR051608">
    <property type="entry name" value="RQC_Subunit_NEMF"/>
</dbReference>
<keyword evidence="4" id="KW-1185">Reference proteome</keyword>
<dbReference type="Pfam" id="PF05833">
    <property type="entry name" value="NFACT_N"/>
    <property type="match status" value="2"/>
</dbReference>
<dbReference type="Proteomes" id="UP000031518">
    <property type="component" value="Unassembled WGS sequence"/>
</dbReference>